<feature type="chain" id="PRO_5018013059" evidence="1">
    <location>
        <begin position="29"/>
        <end position="387"/>
    </location>
</feature>
<dbReference type="InterPro" id="IPR051317">
    <property type="entry name" value="Gfo/Idh/MocA_oxidoreduct"/>
</dbReference>
<dbReference type="OrthoDB" id="446809at2759"/>
<evidence type="ECO:0000256" key="1">
    <source>
        <dbReference type="SAM" id="SignalP"/>
    </source>
</evidence>
<dbReference type="InterPro" id="IPR036291">
    <property type="entry name" value="NAD(P)-bd_dom_sf"/>
</dbReference>
<evidence type="ECO:0000259" key="2">
    <source>
        <dbReference type="Pfam" id="PF01408"/>
    </source>
</evidence>
<dbReference type="InterPro" id="IPR055080">
    <property type="entry name" value="Gal80p-like_C"/>
</dbReference>
<reference evidence="4 5" key="1">
    <citation type="journal article" date="2014" name="PLoS ONE">
        <title>De novo Genome Assembly of the Fungal Plant Pathogen Pyrenophora semeniperda.</title>
        <authorList>
            <person name="Soliai M.M."/>
            <person name="Meyer S.E."/>
            <person name="Udall J.A."/>
            <person name="Elzinga D.E."/>
            <person name="Hermansen R.A."/>
            <person name="Bodily P.M."/>
            <person name="Hart A.A."/>
            <person name="Coleman C.E."/>
        </authorList>
    </citation>
    <scope>NUCLEOTIDE SEQUENCE [LARGE SCALE GENOMIC DNA]</scope>
    <source>
        <strain evidence="4 5">CCB06</strain>
        <tissue evidence="4">Mycelium</tissue>
    </source>
</reference>
<dbReference type="Pfam" id="PF01408">
    <property type="entry name" value="GFO_IDH_MocA"/>
    <property type="match status" value="1"/>
</dbReference>
<dbReference type="PANTHER" id="PTHR43708:SF1">
    <property type="entry name" value="GALACTOSE_LACTOSE METABOLISM REGULATORY PROTEIN GAL80"/>
    <property type="match status" value="1"/>
</dbReference>
<feature type="domain" description="Gal80p-like C-terminal" evidence="3">
    <location>
        <begin position="147"/>
        <end position="305"/>
    </location>
</feature>
<accession>A0A3M7LZE7</accession>
<evidence type="ECO:0000259" key="3">
    <source>
        <dbReference type="Pfam" id="PF22685"/>
    </source>
</evidence>
<evidence type="ECO:0000313" key="5">
    <source>
        <dbReference type="Proteomes" id="UP000265663"/>
    </source>
</evidence>
<dbReference type="Gene3D" id="3.40.50.720">
    <property type="entry name" value="NAD(P)-binding Rossmann-like Domain"/>
    <property type="match status" value="1"/>
</dbReference>
<keyword evidence="1" id="KW-0732">Signal</keyword>
<dbReference type="SUPFAM" id="SSF51735">
    <property type="entry name" value="NAD(P)-binding Rossmann-fold domains"/>
    <property type="match status" value="1"/>
</dbReference>
<feature type="signal peptide" evidence="1">
    <location>
        <begin position="1"/>
        <end position="28"/>
    </location>
</feature>
<feature type="domain" description="Gfo/Idh/MocA-like oxidoreductase N-terminal" evidence="2">
    <location>
        <begin position="26"/>
        <end position="140"/>
    </location>
</feature>
<sequence length="387" mass="42317">MTMASRNLPVHAALIGLSSSAVTSWASAAHLPALLTPTGRSKITISALLNSSVDAAKSAIEKYNLPTDTKAYGTPEDLAADQDISLVICNTRVDKHYETVISSVKAGKDVYLEWPIAAKQEHIDDLVESAKKSGSRIAVGLQRRWAPPVVKLRQILDDGNGKLGKVLSSDFRAFGGTNDRDILPKGLRYFTQKEVGGNPIVIGLGHLLDFVLSVVGKLEPASVSHKAQIQRPNVGIRDPSTKKIVEQTTTDVPDLLSFQGKIVPSSRTATNATLSGYFRRGPPFPNTPALTWSINCEHGEIRITSVTSMSLQAFENDGPAAIQIHYFENDEVEEVEWDWSEMQKEVPILARDVMTCLYAFADGKNEEDGWVGIEDAANYARMINRFL</sequence>
<name>A0A3M7LZE7_9PLEO</name>
<dbReference type="InterPro" id="IPR000683">
    <property type="entry name" value="Gfo/Idh/MocA-like_OxRdtase_N"/>
</dbReference>
<organism evidence="4 5">
    <name type="scientific">Pyrenophora seminiperda CCB06</name>
    <dbReference type="NCBI Taxonomy" id="1302712"/>
    <lineage>
        <taxon>Eukaryota</taxon>
        <taxon>Fungi</taxon>
        <taxon>Dikarya</taxon>
        <taxon>Ascomycota</taxon>
        <taxon>Pezizomycotina</taxon>
        <taxon>Dothideomycetes</taxon>
        <taxon>Pleosporomycetidae</taxon>
        <taxon>Pleosporales</taxon>
        <taxon>Pleosporineae</taxon>
        <taxon>Pleosporaceae</taxon>
        <taxon>Pyrenophora</taxon>
    </lineage>
</organism>
<dbReference type="Pfam" id="PF22685">
    <property type="entry name" value="Gal80p_C-like"/>
    <property type="match status" value="1"/>
</dbReference>
<dbReference type="Gene3D" id="3.30.360.10">
    <property type="entry name" value="Dihydrodipicolinate Reductase, domain 2"/>
    <property type="match status" value="1"/>
</dbReference>
<dbReference type="EMBL" id="KE747810">
    <property type="protein sequence ID" value="RMZ67576.1"/>
    <property type="molecule type" value="Genomic_DNA"/>
</dbReference>
<evidence type="ECO:0000313" key="4">
    <source>
        <dbReference type="EMBL" id="RMZ67576.1"/>
    </source>
</evidence>
<gene>
    <name evidence="4" type="ORF">GMOD_00001520</name>
</gene>
<dbReference type="GO" id="GO:0000166">
    <property type="term" value="F:nucleotide binding"/>
    <property type="evidence" value="ECO:0007669"/>
    <property type="project" value="InterPro"/>
</dbReference>
<keyword evidence="5" id="KW-1185">Reference proteome</keyword>
<protein>
    <submittedName>
        <fullName evidence="4">Oxidoreductase family</fullName>
    </submittedName>
</protein>
<dbReference type="Proteomes" id="UP000265663">
    <property type="component" value="Unassembled WGS sequence"/>
</dbReference>
<dbReference type="SUPFAM" id="SSF55347">
    <property type="entry name" value="Glyceraldehyde-3-phosphate dehydrogenase-like, C-terminal domain"/>
    <property type="match status" value="1"/>
</dbReference>
<dbReference type="AlphaFoldDB" id="A0A3M7LZE7"/>
<proteinExistence type="predicted"/>
<dbReference type="PANTHER" id="PTHR43708">
    <property type="entry name" value="CONSERVED EXPRESSED OXIDOREDUCTASE (EUROFUNG)"/>
    <property type="match status" value="1"/>
</dbReference>